<accession>A0A0C3BBE5</accession>
<reference evidence="9" key="2">
    <citation type="submission" date="2015-01" db="EMBL/GenBank/DDBJ databases">
        <title>Evolutionary Origins and Diversification of the Mycorrhizal Mutualists.</title>
        <authorList>
            <consortium name="DOE Joint Genome Institute"/>
            <consortium name="Mycorrhizal Genomics Consortium"/>
            <person name="Kohler A."/>
            <person name="Kuo A."/>
            <person name="Nagy L.G."/>
            <person name="Floudas D."/>
            <person name="Copeland A."/>
            <person name="Barry K.W."/>
            <person name="Cichocki N."/>
            <person name="Veneault-Fourrey C."/>
            <person name="LaButti K."/>
            <person name="Lindquist E.A."/>
            <person name="Lipzen A."/>
            <person name="Lundell T."/>
            <person name="Morin E."/>
            <person name="Murat C."/>
            <person name="Riley R."/>
            <person name="Ohm R."/>
            <person name="Sun H."/>
            <person name="Tunlid A."/>
            <person name="Henrissat B."/>
            <person name="Grigoriev I.V."/>
            <person name="Hibbett D.S."/>
            <person name="Martin F."/>
        </authorList>
    </citation>
    <scope>NUCLEOTIDE SEQUENCE [LARGE SCALE GENOMIC DNA]</scope>
    <source>
        <strain evidence="9">MAFF 305830</strain>
    </source>
</reference>
<evidence type="ECO:0000259" key="7">
    <source>
        <dbReference type="Pfam" id="PF01248"/>
    </source>
</evidence>
<reference evidence="8 9" key="1">
    <citation type="submission" date="2014-04" db="EMBL/GenBank/DDBJ databases">
        <authorList>
            <consortium name="DOE Joint Genome Institute"/>
            <person name="Kuo A."/>
            <person name="Zuccaro A."/>
            <person name="Kohler A."/>
            <person name="Nagy L.G."/>
            <person name="Floudas D."/>
            <person name="Copeland A."/>
            <person name="Barry K.W."/>
            <person name="Cichocki N."/>
            <person name="Veneault-Fourrey C."/>
            <person name="LaButti K."/>
            <person name="Lindquist E.A."/>
            <person name="Lipzen A."/>
            <person name="Lundell T."/>
            <person name="Morin E."/>
            <person name="Murat C."/>
            <person name="Sun H."/>
            <person name="Tunlid A."/>
            <person name="Henrissat B."/>
            <person name="Grigoriev I.V."/>
            <person name="Hibbett D.S."/>
            <person name="Martin F."/>
            <person name="Nordberg H.P."/>
            <person name="Cantor M.N."/>
            <person name="Hua S.X."/>
        </authorList>
    </citation>
    <scope>NUCLEOTIDE SEQUENCE [LARGE SCALE GENOMIC DNA]</scope>
    <source>
        <strain evidence="8 9">MAFF 305830</strain>
    </source>
</reference>
<dbReference type="GO" id="GO:0031120">
    <property type="term" value="P:snRNA pseudouridine synthesis"/>
    <property type="evidence" value="ECO:0007669"/>
    <property type="project" value="UniProtKB-UniRule"/>
</dbReference>
<dbReference type="AlphaFoldDB" id="A0A0C3BBE5"/>
<dbReference type="EMBL" id="KN824288">
    <property type="protein sequence ID" value="KIM29449.1"/>
    <property type="molecule type" value="Genomic_DNA"/>
</dbReference>
<comment type="subcellular location">
    <subcellularLocation>
        <location evidence="1 6">Nucleus</location>
        <location evidence="1 6">Nucleolus</location>
    </subcellularLocation>
</comment>
<dbReference type="PRINTS" id="PR00883">
    <property type="entry name" value="NUCLEARHMG"/>
</dbReference>
<name>A0A0C3BBE5_SERVB</name>
<dbReference type="HOGENOM" id="CLU_084513_0_1_1"/>
<comment type="function">
    <text evidence="6">Common component of the spliceosome and rRNA processing machinery.</text>
</comment>
<keyword evidence="5 6" id="KW-0687">Ribonucleoprotein</keyword>
<evidence type="ECO:0000313" key="9">
    <source>
        <dbReference type="Proteomes" id="UP000054097"/>
    </source>
</evidence>
<dbReference type="Proteomes" id="UP000054097">
    <property type="component" value="Unassembled WGS sequence"/>
</dbReference>
<dbReference type="PROSITE" id="PS01082">
    <property type="entry name" value="RIBOSOMAL_L7AE"/>
    <property type="match status" value="1"/>
</dbReference>
<evidence type="ECO:0000256" key="1">
    <source>
        <dbReference type="ARBA" id="ARBA00004604"/>
    </source>
</evidence>
<sequence>MPKEKKEKKAKTLESGMVDVEMGDAAAAKKKIKKDKEEIVIAIEDLSPIAHPLAEKKLVKKIHKTIRRASRSRQVKRGVKEVVKGIRKGEKGILVLAADISPMDIISHLPCLSEEHKVPYVWVPSKEELGVASCTKRPTSCVMICPNMKRGKVKPKAADKMEEEDGEDDYRELYDEIRQEVFAINPYVPKTQ</sequence>
<feature type="domain" description="Ribosomal protein eL8/eL30/eS12/Gadd45" evidence="7">
    <location>
        <begin position="60"/>
        <end position="147"/>
    </location>
</feature>
<keyword evidence="4 6" id="KW-0539">Nucleus</keyword>
<keyword evidence="3 6" id="KW-0694">RNA-binding</keyword>
<proteinExistence type="inferred from homology"/>
<dbReference type="Pfam" id="PF01248">
    <property type="entry name" value="Ribosomal_L7Ae"/>
    <property type="match status" value="1"/>
</dbReference>
<evidence type="ECO:0000256" key="5">
    <source>
        <dbReference type="ARBA" id="ARBA00023274"/>
    </source>
</evidence>
<dbReference type="Gene3D" id="3.30.1330.30">
    <property type="match status" value="1"/>
</dbReference>
<dbReference type="InterPro" id="IPR050257">
    <property type="entry name" value="eL8/uL1-like"/>
</dbReference>
<evidence type="ECO:0000256" key="6">
    <source>
        <dbReference type="RuleBase" id="RU366039"/>
    </source>
</evidence>
<dbReference type="PRINTS" id="PR00881">
    <property type="entry name" value="L7ARS6FAMILY"/>
</dbReference>
<protein>
    <recommendedName>
        <fullName evidence="6">H/ACA ribonucleoprotein complex subunit 2</fullName>
    </recommendedName>
    <alternativeName>
        <fullName evidence="6">Nucleolar protein family A member 2</fullName>
    </alternativeName>
</protein>
<comment type="similarity">
    <text evidence="2 6">Belongs to the eukaryotic ribosomal protein eL8 family.</text>
</comment>
<dbReference type="InterPro" id="IPR004038">
    <property type="entry name" value="Ribosomal_eL8/eL30/eS12/Gad45"/>
</dbReference>
<keyword evidence="9" id="KW-1185">Reference proteome</keyword>
<dbReference type="InterPro" id="IPR018492">
    <property type="entry name" value="Ribosomal_eL8/Nhp2"/>
</dbReference>
<evidence type="ECO:0000256" key="2">
    <source>
        <dbReference type="ARBA" id="ARBA00007337"/>
    </source>
</evidence>
<dbReference type="InterPro" id="IPR029064">
    <property type="entry name" value="Ribosomal_eL30-like_sf"/>
</dbReference>
<evidence type="ECO:0000313" key="8">
    <source>
        <dbReference type="EMBL" id="KIM29449.1"/>
    </source>
</evidence>
<dbReference type="GO" id="GO:0031429">
    <property type="term" value="C:box H/ACA snoRNP complex"/>
    <property type="evidence" value="ECO:0007669"/>
    <property type="project" value="UniProtKB-UniRule"/>
</dbReference>
<dbReference type="PANTHER" id="PTHR23105">
    <property type="entry name" value="RIBOSOMAL PROTEIN L7AE FAMILY MEMBER"/>
    <property type="match status" value="1"/>
</dbReference>
<dbReference type="SUPFAM" id="SSF55315">
    <property type="entry name" value="L30e-like"/>
    <property type="match status" value="1"/>
</dbReference>
<organism evidence="8 9">
    <name type="scientific">Serendipita vermifera MAFF 305830</name>
    <dbReference type="NCBI Taxonomy" id="933852"/>
    <lineage>
        <taxon>Eukaryota</taxon>
        <taxon>Fungi</taxon>
        <taxon>Dikarya</taxon>
        <taxon>Basidiomycota</taxon>
        <taxon>Agaricomycotina</taxon>
        <taxon>Agaricomycetes</taxon>
        <taxon>Sebacinales</taxon>
        <taxon>Serendipitaceae</taxon>
        <taxon>Serendipita</taxon>
    </lineage>
</organism>
<dbReference type="GO" id="GO:0042254">
    <property type="term" value="P:ribosome biogenesis"/>
    <property type="evidence" value="ECO:0007669"/>
    <property type="project" value="InterPro"/>
</dbReference>
<dbReference type="GO" id="GO:0003723">
    <property type="term" value="F:RNA binding"/>
    <property type="evidence" value="ECO:0007669"/>
    <property type="project" value="UniProtKB-UniRule"/>
</dbReference>
<dbReference type="InterPro" id="IPR002415">
    <property type="entry name" value="H/ACA_rnp_Nhp2-like"/>
</dbReference>
<dbReference type="OrthoDB" id="5364946at2759"/>
<dbReference type="InterPro" id="IPR004037">
    <property type="entry name" value="Ribosomal_eL8-like_CS"/>
</dbReference>
<comment type="function">
    <text evidence="6">Required for ribosome biogenesis. Part of a complex which catalyzes pseudouridylation of rRNA. This involves the isomerization of uridine such that the ribose is subsequently attached to C5, instead of the normal N1. Pseudouridine ('psi') residues may serve to stabilize the conformation of rRNAs.</text>
</comment>
<gene>
    <name evidence="8" type="ORF">M408DRAFT_113536</name>
</gene>
<evidence type="ECO:0000256" key="4">
    <source>
        <dbReference type="ARBA" id="ARBA00023242"/>
    </source>
</evidence>
<evidence type="ECO:0000256" key="3">
    <source>
        <dbReference type="ARBA" id="ARBA00022884"/>
    </source>
</evidence>
<dbReference type="GO" id="GO:0000398">
    <property type="term" value="P:mRNA splicing, via spliceosome"/>
    <property type="evidence" value="ECO:0007669"/>
    <property type="project" value="UniProtKB-UniRule"/>
</dbReference>
<dbReference type="STRING" id="933852.A0A0C3BBE5"/>